<reference evidence="3" key="1">
    <citation type="submission" date="2016-10" db="EMBL/GenBank/DDBJ databases">
        <authorList>
            <person name="Varghese N."/>
            <person name="Submissions S."/>
        </authorList>
    </citation>
    <scope>NUCLEOTIDE SEQUENCE [LARGE SCALE GENOMIC DNA]</scope>
    <source>
        <strain evidence="3">DSM 28463</strain>
    </source>
</reference>
<dbReference type="AlphaFoldDB" id="A0A1I5CVB3"/>
<evidence type="ECO:0000313" key="3">
    <source>
        <dbReference type="Proteomes" id="UP000198599"/>
    </source>
</evidence>
<dbReference type="PANTHER" id="PTHR36973:SF4">
    <property type="entry name" value="NODULATION PROTEIN"/>
    <property type="match status" value="1"/>
</dbReference>
<proteinExistence type="predicted"/>
<organism evidence="2 3">
    <name type="scientific">Roseovarius lutimaris</name>
    <dbReference type="NCBI Taxonomy" id="1005928"/>
    <lineage>
        <taxon>Bacteria</taxon>
        <taxon>Pseudomonadati</taxon>
        <taxon>Pseudomonadota</taxon>
        <taxon>Alphaproteobacteria</taxon>
        <taxon>Rhodobacterales</taxon>
        <taxon>Roseobacteraceae</taxon>
        <taxon>Roseovarius</taxon>
    </lineage>
</organism>
<name>A0A1I5CVB3_9RHOB</name>
<dbReference type="PANTHER" id="PTHR36973">
    <property type="entry name" value="SLL1456 PROTEIN-RELATED"/>
    <property type="match status" value="1"/>
</dbReference>
<protein>
    <submittedName>
        <fullName evidence="2">Methyltransferase, FkbM family</fullName>
    </submittedName>
</protein>
<dbReference type="GO" id="GO:0008171">
    <property type="term" value="F:O-methyltransferase activity"/>
    <property type="evidence" value="ECO:0007669"/>
    <property type="project" value="TreeGrafter"/>
</dbReference>
<dbReference type="STRING" id="1005928.SAMN04487859_11113"/>
<dbReference type="InterPro" id="IPR006342">
    <property type="entry name" value="FkbM_mtfrase"/>
</dbReference>
<evidence type="ECO:0000313" key="2">
    <source>
        <dbReference type="EMBL" id="SFN90904.1"/>
    </source>
</evidence>
<gene>
    <name evidence="2" type="ORF">SAMN04487859_11113</name>
</gene>
<evidence type="ECO:0000259" key="1">
    <source>
        <dbReference type="Pfam" id="PF05050"/>
    </source>
</evidence>
<sequence length="232" mass="25801">MNSKSALAPVKAGLRAVEIVKSRFKRLPRGVIQIGAHNGREVAKLARSGVTRGVFIDPLDETFGQLEDRVSDIEGYQAIQALIGDDDGKSVTFNVSSNTGESSSFLEPKDHTKIKPDIHFDEQRSMTLRTLDRLLPENGIAPEDYDMMFIDTQGAEKHVILGALNTLKSIDFIWMEVSIGDIYQGDMPISRFVVFLEALGFELGHCELKRLGWGDALFVRRSVFSNQPDTSE</sequence>
<dbReference type="InterPro" id="IPR053188">
    <property type="entry name" value="FkbM_Methyltransferase"/>
</dbReference>
<dbReference type="SUPFAM" id="SSF53335">
    <property type="entry name" value="S-adenosyl-L-methionine-dependent methyltransferases"/>
    <property type="match status" value="1"/>
</dbReference>
<keyword evidence="2" id="KW-0489">Methyltransferase</keyword>
<dbReference type="NCBIfam" id="TIGR01444">
    <property type="entry name" value="fkbM_fam"/>
    <property type="match status" value="1"/>
</dbReference>
<feature type="domain" description="Methyltransferase FkbM" evidence="1">
    <location>
        <begin position="33"/>
        <end position="202"/>
    </location>
</feature>
<keyword evidence="2" id="KW-0808">Transferase</keyword>
<dbReference type="InterPro" id="IPR029063">
    <property type="entry name" value="SAM-dependent_MTases_sf"/>
</dbReference>
<dbReference type="Gene3D" id="3.40.50.150">
    <property type="entry name" value="Vaccinia Virus protein VP39"/>
    <property type="match status" value="1"/>
</dbReference>
<dbReference type="OrthoDB" id="4104638at2"/>
<dbReference type="GO" id="GO:0032259">
    <property type="term" value="P:methylation"/>
    <property type="evidence" value="ECO:0007669"/>
    <property type="project" value="UniProtKB-KW"/>
</dbReference>
<dbReference type="Pfam" id="PF05050">
    <property type="entry name" value="Methyltransf_21"/>
    <property type="match status" value="1"/>
</dbReference>
<dbReference type="Proteomes" id="UP000198599">
    <property type="component" value="Unassembled WGS sequence"/>
</dbReference>
<dbReference type="EMBL" id="FOVP01000011">
    <property type="protein sequence ID" value="SFN90904.1"/>
    <property type="molecule type" value="Genomic_DNA"/>
</dbReference>
<keyword evidence="3" id="KW-1185">Reference proteome</keyword>
<dbReference type="RefSeq" id="WP_092838329.1">
    <property type="nucleotide sequence ID" value="NZ_FOVP01000011.1"/>
</dbReference>
<accession>A0A1I5CVB3</accession>